<sequence length="72" mass="8587">MDLWRKKKFNASQSDLLPKMPNLPAIAERIGTNHFRRFYGRFVRLLCKIGAESFRVRNFGLQLLFTTTHLYR</sequence>
<dbReference type="AlphaFoldDB" id="A0A5M9JJH7"/>
<dbReference type="Proteomes" id="UP000322873">
    <property type="component" value="Unassembled WGS sequence"/>
</dbReference>
<organism evidence="1 2">
    <name type="scientific">Monilinia fructicola</name>
    <name type="common">Brown rot fungus</name>
    <name type="synonym">Ciboria fructicola</name>
    <dbReference type="NCBI Taxonomy" id="38448"/>
    <lineage>
        <taxon>Eukaryota</taxon>
        <taxon>Fungi</taxon>
        <taxon>Dikarya</taxon>
        <taxon>Ascomycota</taxon>
        <taxon>Pezizomycotina</taxon>
        <taxon>Leotiomycetes</taxon>
        <taxon>Helotiales</taxon>
        <taxon>Sclerotiniaceae</taxon>
        <taxon>Monilinia</taxon>
    </lineage>
</organism>
<protein>
    <submittedName>
        <fullName evidence="1">Uncharacterized protein</fullName>
    </submittedName>
</protein>
<keyword evidence="2" id="KW-1185">Reference proteome</keyword>
<gene>
    <name evidence="1" type="ORF">EYC84_010275</name>
</gene>
<accession>A0A5M9JJH7</accession>
<reference evidence="1 2" key="1">
    <citation type="submission" date="2019-06" db="EMBL/GenBank/DDBJ databases">
        <title>Genome Sequence of the Brown Rot Fungal Pathogen Monilinia fructicola.</title>
        <authorList>
            <person name="De Miccolis Angelini R.M."/>
            <person name="Landi L."/>
            <person name="Abate D."/>
            <person name="Pollastro S."/>
            <person name="Romanazzi G."/>
            <person name="Faretra F."/>
        </authorList>
    </citation>
    <scope>NUCLEOTIDE SEQUENCE [LARGE SCALE GENOMIC DNA]</scope>
    <source>
        <strain evidence="1 2">Mfrc123</strain>
    </source>
</reference>
<comment type="caution">
    <text evidence="1">The sequence shown here is derived from an EMBL/GenBank/DDBJ whole genome shotgun (WGS) entry which is preliminary data.</text>
</comment>
<dbReference type="EMBL" id="VICG01000011">
    <property type="protein sequence ID" value="KAA8567235.1"/>
    <property type="molecule type" value="Genomic_DNA"/>
</dbReference>
<proteinExistence type="predicted"/>
<name>A0A5M9JJH7_MONFR</name>
<evidence type="ECO:0000313" key="1">
    <source>
        <dbReference type="EMBL" id="KAA8567235.1"/>
    </source>
</evidence>
<evidence type="ECO:0000313" key="2">
    <source>
        <dbReference type="Proteomes" id="UP000322873"/>
    </source>
</evidence>